<organism evidence="3 4">
    <name type="scientific">Nonomuraea aridisoli</name>
    <dbReference type="NCBI Taxonomy" id="2070368"/>
    <lineage>
        <taxon>Bacteria</taxon>
        <taxon>Bacillati</taxon>
        <taxon>Actinomycetota</taxon>
        <taxon>Actinomycetes</taxon>
        <taxon>Streptosporangiales</taxon>
        <taxon>Streptosporangiaceae</taxon>
        <taxon>Nonomuraea</taxon>
    </lineage>
</organism>
<name>A0A2W2E6S8_9ACTN</name>
<dbReference type="AlphaFoldDB" id="A0A2W2E6S8"/>
<comment type="caution">
    <text evidence="3">The sequence shown here is derived from an EMBL/GenBank/DDBJ whole genome shotgun (WGS) entry which is preliminary data.</text>
</comment>
<accession>A0A2W2E6S8</accession>
<feature type="signal peptide" evidence="2">
    <location>
        <begin position="1"/>
        <end position="26"/>
    </location>
</feature>
<evidence type="ECO:0000313" key="3">
    <source>
        <dbReference type="EMBL" id="PZG12379.1"/>
    </source>
</evidence>
<evidence type="ECO:0000256" key="1">
    <source>
        <dbReference type="SAM" id="Phobius"/>
    </source>
</evidence>
<reference evidence="3 4" key="1">
    <citation type="submission" date="2018-01" db="EMBL/GenBank/DDBJ databases">
        <title>Draft genome sequence of Nonomuraea sp. KC333.</title>
        <authorList>
            <person name="Sahin N."/>
            <person name="Saygin H."/>
            <person name="Ay H."/>
        </authorList>
    </citation>
    <scope>NUCLEOTIDE SEQUENCE [LARGE SCALE GENOMIC DNA]</scope>
    <source>
        <strain evidence="3 4">KC333</strain>
    </source>
</reference>
<dbReference type="RefSeq" id="WP_111182896.1">
    <property type="nucleotide sequence ID" value="NZ_POUD01000188.1"/>
</dbReference>
<sequence>MRIGTRLVLAALPLGGALFLPAAAWAWPRPDSGDPFTMTVDDVACRTGRATARLHNQTRRPVRFDLQADGENVASGSIPARESIVRHIAVRKGSAAEVEAYSVPEGEPDALIDSTRVDNDCSWGRGRDRRLPYTGLPTDLAAKLATAGGLVITGGILWWYGSIWPRSTP</sequence>
<protein>
    <submittedName>
        <fullName evidence="3">Uncharacterized protein</fullName>
    </submittedName>
</protein>
<keyword evidence="1" id="KW-0812">Transmembrane</keyword>
<keyword evidence="2" id="KW-0732">Signal</keyword>
<feature type="chain" id="PRO_5015891947" evidence="2">
    <location>
        <begin position="27"/>
        <end position="169"/>
    </location>
</feature>
<feature type="transmembrane region" description="Helical" evidence="1">
    <location>
        <begin position="140"/>
        <end position="160"/>
    </location>
</feature>
<dbReference type="OrthoDB" id="3529451at2"/>
<keyword evidence="4" id="KW-1185">Reference proteome</keyword>
<evidence type="ECO:0000256" key="2">
    <source>
        <dbReference type="SAM" id="SignalP"/>
    </source>
</evidence>
<dbReference type="EMBL" id="POUD01000188">
    <property type="protein sequence ID" value="PZG12379.1"/>
    <property type="molecule type" value="Genomic_DNA"/>
</dbReference>
<proteinExistence type="predicted"/>
<keyword evidence="1" id="KW-1133">Transmembrane helix</keyword>
<gene>
    <name evidence="3" type="ORF">C1J01_33000</name>
</gene>
<evidence type="ECO:0000313" key="4">
    <source>
        <dbReference type="Proteomes" id="UP000249304"/>
    </source>
</evidence>
<dbReference type="Proteomes" id="UP000249304">
    <property type="component" value="Unassembled WGS sequence"/>
</dbReference>
<keyword evidence="1" id="KW-0472">Membrane</keyword>